<dbReference type="Proteomes" id="UP000076798">
    <property type="component" value="Unassembled WGS sequence"/>
</dbReference>
<evidence type="ECO:0000313" key="2">
    <source>
        <dbReference type="Proteomes" id="UP000076798"/>
    </source>
</evidence>
<evidence type="ECO:0000313" key="1">
    <source>
        <dbReference type="EMBL" id="KZT40422.1"/>
    </source>
</evidence>
<dbReference type="EMBL" id="KV428033">
    <property type="protein sequence ID" value="KZT40422.1"/>
    <property type="molecule type" value="Genomic_DNA"/>
</dbReference>
<reference evidence="1 2" key="1">
    <citation type="journal article" date="2016" name="Mol. Biol. Evol.">
        <title>Comparative Genomics of Early-Diverging Mushroom-Forming Fungi Provides Insights into the Origins of Lignocellulose Decay Capabilities.</title>
        <authorList>
            <person name="Nagy L.G."/>
            <person name="Riley R."/>
            <person name="Tritt A."/>
            <person name="Adam C."/>
            <person name="Daum C."/>
            <person name="Floudas D."/>
            <person name="Sun H."/>
            <person name="Yadav J.S."/>
            <person name="Pangilinan J."/>
            <person name="Larsson K.H."/>
            <person name="Matsuura K."/>
            <person name="Barry K."/>
            <person name="Labutti K."/>
            <person name="Kuo R."/>
            <person name="Ohm R.A."/>
            <person name="Bhattacharya S.S."/>
            <person name="Shirouzu T."/>
            <person name="Yoshinaga Y."/>
            <person name="Martin F.M."/>
            <person name="Grigoriev I.V."/>
            <person name="Hibbett D.S."/>
        </authorList>
    </citation>
    <scope>NUCLEOTIDE SEQUENCE [LARGE SCALE GENOMIC DNA]</scope>
    <source>
        <strain evidence="1 2">HHB10207 ss-3</strain>
    </source>
</reference>
<proteinExistence type="predicted"/>
<accession>A0A166F9J4</accession>
<name>A0A166F9J4_9AGAM</name>
<protein>
    <submittedName>
        <fullName evidence="1">Uncharacterized protein</fullName>
    </submittedName>
</protein>
<organism evidence="1 2">
    <name type="scientific">Sistotremastrum suecicum HHB10207 ss-3</name>
    <dbReference type="NCBI Taxonomy" id="1314776"/>
    <lineage>
        <taxon>Eukaryota</taxon>
        <taxon>Fungi</taxon>
        <taxon>Dikarya</taxon>
        <taxon>Basidiomycota</taxon>
        <taxon>Agaricomycotina</taxon>
        <taxon>Agaricomycetes</taxon>
        <taxon>Sistotremastrales</taxon>
        <taxon>Sistotremastraceae</taxon>
        <taxon>Sistotremastrum</taxon>
    </lineage>
</organism>
<gene>
    <name evidence="1" type="ORF">SISSUDRAFT_518680</name>
</gene>
<keyword evidence="2" id="KW-1185">Reference proteome</keyword>
<sequence>MAHIHLLDCSDPGASCTVSFEIVARSQWAFHWKTTPRASDHTASILSRDLFATSTYSHDFRGVVSESSLRYKLRTNRLADTVFSFDPCNFELSHSLLSGRTQSSLNSSFCNFIQSWESDPQTESSCHAFRIRTVQNSAPRARYLWPHQSSIRTTPARLTPSPRLMLRGSGGPSNIFVLMKILNLVCQHILGKLQRSLGDP</sequence>
<dbReference type="AlphaFoldDB" id="A0A166F9J4"/>